<accession>C8XA75</accession>
<dbReference type="eggNOG" id="COG0204">
    <property type="taxonomic scope" value="Bacteria"/>
</dbReference>
<organism evidence="4 5">
    <name type="scientific">Nakamurella multipartita (strain ATCC 700099 / DSM 44233 / CIP 104796 / JCM 9543 / NBRC 105858 / Y-104)</name>
    <name type="common">Microsphaera multipartita</name>
    <dbReference type="NCBI Taxonomy" id="479431"/>
    <lineage>
        <taxon>Bacteria</taxon>
        <taxon>Bacillati</taxon>
        <taxon>Actinomycetota</taxon>
        <taxon>Actinomycetes</taxon>
        <taxon>Nakamurellales</taxon>
        <taxon>Nakamurellaceae</taxon>
        <taxon>Nakamurella</taxon>
    </lineage>
</organism>
<dbReference type="Gene3D" id="3.40.50.1000">
    <property type="entry name" value="HAD superfamily/HAD-like"/>
    <property type="match status" value="1"/>
</dbReference>
<keyword evidence="1 4" id="KW-0808">Transferase</keyword>
<dbReference type="PANTHER" id="PTHR10434:SF66">
    <property type="entry name" value="PHOSPHOLIPID_GLYCEROL ACYLTRANSFERASE DOMAIN-CONTAINING PROTEIN"/>
    <property type="match status" value="1"/>
</dbReference>
<dbReference type="EC" id="2.3.1.51" evidence="4"/>
<protein>
    <submittedName>
        <fullName evidence="4">HAD-superfamily subfamily IB hydrolase, TIGR01490</fullName>
        <ecNumber evidence="4">2.3.1.51</ecNumber>
    </submittedName>
</protein>
<reference evidence="4 5" key="2">
    <citation type="journal article" date="2010" name="Stand. Genomic Sci.">
        <title>Complete genome sequence of Nakamurella multipartita type strain (Y-104).</title>
        <authorList>
            <person name="Tice H."/>
            <person name="Mayilraj S."/>
            <person name="Sims D."/>
            <person name="Lapidus A."/>
            <person name="Nolan M."/>
            <person name="Lucas S."/>
            <person name="Glavina Del Rio T."/>
            <person name="Copeland A."/>
            <person name="Cheng J.F."/>
            <person name="Meincke L."/>
            <person name="Bruce D."/>
            <person name="Goodwin L."/>
            <person name="Pitluck S."/>
            <person name="Ivanova N."/>
            <person name="Mavromatis K."/>
            <person name="Ovchinnikova G."/>
            <person name="Pati A."/>
            <person name="Chen A."/>
            <person name="Palaniappan K."/>
            <person name="Land M."/>
            <person name="Hauser L."/>
            <person name="Chang Y.J."/>
            <person name="Jeffries C.D."/>
            <person name="Detter J.C."/>
            <person name="Brettin T."/>
            <person name="Rohde M."/>
            <person name="Goker M."/>
            <person name="Bristow J."/>
            <person name="Eisen J.A."/>
            <person name="Markowitz V."/>
            <person name="Hugenholtz P."/>
            <person name="Kyrpides N.C."/>
            <person name="Klenk H.P."/>
            <person name="Chen F."/>
        </authorList>
    </citation>
    <scope>NUCLEOTIDE SEQUENCE [LARGE SCALE GENOMIC DNA]</scope>
    <source>
        <strain evidence="5">ATCC 700099 / DSM 44233 / CIP 104796 / JCM 9543 / NBRC 105858 / Y-104</strain>
    </source>
</reference>
<keyword evidence="2 4" id="KW-0012">Acyltransferase</keyword>
<dbReference type="NCBIfam" id="TIGR01490">
    <property type="entry name" value="HAD-SF-IB-hyp1"/>
    <property type="match status" value="1"/>
</dbReference>
<keyword evidence="5" id="KW-1185">Reference proteome</keyword>
<dbReference type="NCBIfam" id="TIGR01488">
    <property type="entry name" value="HAD-SF-IB"/>
    <property type="match status" value="1"/>
</dbReference>
<dbReference type="Gene3D" id="1.20.1440.100">
    <property type="entry name" value="SG protein - dephosphorylation function"/>
    <property type="match status" value="1"/>
</dbReference>
<dbReference type="KEGG" id="nml:Namu_5002"/>
<dbReference type="GO" id="GO:0003841">
    <property type="term" value="F:1-acylglycerol-3-phosphate O-acyltransferase activity"/>
    <property type="evidence" value="ECO:0007669"/>
    <property type="project" value="UniProtKB-EC"/>
</dbReference>
<dbReference type="EMBL" id="CP001737">
    <property type="protein sequence ID" value="ACV81275.1"/>
    <property type="molecule type" value="Genomic_DNA"/>
</dbReference>
<dbReference type="STRING" id="479431.Namu_5002"/>
<dbReference type="SUPFAM" id="SSF56784">
    <property type="entry name" value="HAD-like"/>
    <property type="match status" value="1"/>
</dbReference>
<dbReference type="InterPro" id="IPR002123">
    <property type="entry name" value="Plipid/glycerol_acylTrfase"/>
</dbReference>
<dbReference type="AlphaFoldDB" id="C8XA75"/>
<dbReference type="Pfam" id="PF12710">
    <property type="entry name" value="HAD"/>
    <property type="match status" value="1"/>
</dbReference>
<dbReference type="SUPFAM" id="SSF69593">
    <property type="entry name" value="Glycerol-3-phosphate (1)-acyltransferase"/>
    <property type="match status" value="1"/>
</dbReference>
<dbReference type="InterPro" id="IPR006385">
    <property type="entry name" value="HAD_hydro_SerB1"/>
</dbReference>
<dbReference type="InParanoid" id="C8XA75"/>
<dbReference type="InterPro" id="IPR023214">
    <property type="entry name" value="HAD_sf"/>
</dbReference>
<evidence type="ECO:0000256" key="1">
    <source>
        <dbReference type="ARBA" id="ARBA00022679"/>
    </source>
</evidence>
<evidence type="ECO:0000259" key="3">
    <source>
        <dbReference type="SMART" id="SM00563"/>
    </source>
</evidence>
<dbReference type="GO" id="GO:0006654">
    <property type="term" value="P:phosphatidic acid biosynthetic process"/>
    <property type="evidence" value="ECO:0007669"/>
    <property type="project" value="TreeGrafter"/>
</dbReference>
<dbReference type="GO" id="GO:0016787">
    <property type="term" value="F:hydrolase activity"/>
    <property type="evidence" value="ECO:0007669"/>
    <property type="project" value="UniProtKB-KW"/>
</dbReference>
<dbReference type="SMART" id="SM00563">
    <property type="entry name" value="PlsC"/>
    <property type="match status" value="1"/>
</dbReference>
<evidence type="ECO:0000313" key="5">
    <source>
        <dbReference type="Proteomes" id="UP000002218"/>
    </source>
</evidence>
<feature type="domain" description="Phospholipid/glycerol acyltransferase" evidence="3">
    <location>
        <begin position="318"/>
        <end position="432"/>
    </location>
</feature>
<dbReference type="RefSeq" id="WP_015750083.1">
    <property type="nucleotide sequence ID" value="NC_013235.1"/>
</dbReference>
<dbReference type="HOGENOM" id="CLU_027938_11_1_11"/>
<dbReference type="PANTHER" id="PTHR10434">
    <property type="entry name" value="1-ACYL-SN-GLYCEROL-3-PHOSPHATE ACYLTRANSFERASE"/>
    <property type="match status" value="1"/>
</dbReference>
<dbReference type="Proteomes" id="UP000002218">
    <property type="component" value="Chromosome"/>
</dbReference>
<sequence>MSAPQKSTGPTALTADDAIAEVLAGPAGPQVGAFFDLDGTLVEGYTANTFFADSIKRRDIAPGDVARSLFSAVDGALGGDPTAIGRHGVAAMAGRDADTVMELGERLFAHKIAAAVRPQARALVRAHQRMGHTVAVASAATRFQIEPLARDLGISAILCTEVEVVDGVITGKLAGPMLWGEPKGAAVRAFAREHGVDLTASYAYGNGDEDVAFLSSVGRPRPLNPHTGLALAARTYDWPVLTLVEPRNGGLRALAGTAAALGGFNIGVLVGAAASLLTGDSAVGRNIGIPLACDLALALAGVKLEIVGEQNLWAARPAVFVANHQSSLDAPLMGALLRRDFTGVAKKEAQFDPRMAIAGLFVDPAYIDRSHPDSAKRDLAALADRIRAGTSVVIMPEGTRSPTPNVLPFKKGAFHLAMQAGVPIVPIVIRNAGELMWRNSKLLHSGTLQIAVLDPIPTDGWTPETINEHCRQVREKFVATLADWPEAP</sequence>
<dbReference type="eggNOG" id="COG0560">
    <property type="taxonomic scope" value="Bacteria"/>
</dbReference>
<keyword evidence="4" id="KW-0378">Hydrolase</keyword>
<evidence type="ECO:0000256" key="2">
    <source>
        <dbReference type="ARBA" id="ARBA00023315"/>
    </source>
</evidence>
<evidence type="ECO:0000313" key="4">
    <source>
        <dbReference type="EMBL" id="ACV81275.1"/>
    </source>
</evidence>
<reference evidence="5" key="1">
    <citation type="submission" date="2009-09" db="EMBL/GenBank/DDBJ databases">
        <title>The complete genome of Nakamurella multipartita DSM 44233.</title>
        <authorList>
            <consortium name="US DOE Joint Genome Institute (JGI-PGF)"/>
            <person name="Lucas S."/>
            <person name="Copeland A."/>
            <person name="Lapidus A."/>
            <person name="Glavina del Rio T."/>
            <person name="Dalin E."/>
            <person name="Tice H."/>
            <person name="Bruce D."/>
            <person name="Goodwin L."/>
            <person name="Pitluck S."/>
            <person name="Kyrpides N."/>
            <person name="Mavromatis K."/>
            <person name="Ivanova N."/>
            <person name="Ovchinnikova G."/>
            <person name="Sims D."/>
            <person name="Meincke L."/>
            <person name="Brettin T."/>
            <person name="Detter J.C."/>
            <person name="Han C."/>
            <person name="Larimer F."/>
            <person name="Land M."/>
            <person name="Hauser L."/>
            <person name="Markowitz V."/>
            <person name="Cheng J.-F."/>
            <person name="Hugenholtz P."/>
            <person name="Woyke T."/>
            <person name="Wu D."/>
            <person name="Klenk H.-P."/>
            <person name="Eisen J.A."/>
        </authorList>
    </citation>
    <scope>NUCLEOTIDE SEQUENCE [LARGE SCALE GENOMIC DNA]</scope>
    <source>
        <strain evidence="5">ATCC 700099 / DSM 44233 / CIP 104796 / JCM 9543 / NBRC 105858 / Y-104</strain>
    </source>
</reference>
<proteinExistence type="predicted"/>
<gene>
    <name evidence="4" type="ordered locus">Namu_5002</name>
</gene>
<name>C8XA75_NAKMY</name>
<dbReference type="Pfam" id="PF01553">
    <property type="entry name" value="Acyltransferase"/>
    <property type="match status" value="1"/>
</dbReference>
<dbReference type="InterPro" id="IPR036412">
    <property type="entry name" value="HAD-like_sf"/>
</dbReference>
<dbReference type="CDD" id="cd07989">
    <property type="entry name" value="LPLAT_AGPAT-like"/>
    <property type="match status" value="1"/>
</dbReference>
<dbReference type="CDD" id="cd02612">
    <property type="entry name" value="HAD_PGPPase"/>
    <property type="match status" value="1"/>
</dbReference>